<dbReference type="Pfam" id="PF01381">
    <property type="entry name" value="HTH_3"/>
    <property type="match status" value="1"/>
</dbReference>
<keyword evidence="2" id="KW-0238">DNA-binding</keyword>
<dbReference type="OrthoDB" id="5959816at2"/>
<organism evidence="5 6">
    <name type="scientific">Frischella perrara</name>
    <dbReference type="NCBI Taxonomy" id="1267021"/>
    <lineage>
        <taxon>Bacteria</taxon>
        <taxon>Pseudomonadati</taxon>
        <taxon>Pseudomonadota</taxon>
        <taxon>Gammaproteobacteria</taxon>
        <taxon>Orbales</taxon>
        <taxon>Orbaceae</taxon>
        <taxon>Frischella</taxon>
    </lineage>
</organism>
<evidence type="ECO:0000313" key="6">
    <source>
        <dbReference type="Proteomes" id="UP000030901"/>
    </source>
</evidence>
<evidence type="ECO:0000313" key="5">
    <source>
        <dbReference type="EMBL" id="AJA45870.1"/>
    </source>
</evidence>
<gene>
    <name evidence="5" type="ORF">FPB0191_02060</name>
</gene>
<sequence length="227" mass="26040">MKTNKSVQNFKQRLAEVMQDNSIASFAKKCDMSETVIRDYLSGKTYPSLNRLALIAEKCGVTYTWLASGYHPQDIDLIEDSQNYNDPIHRIPVYSKQCPTLEEASTQKYVRGTPPVMNYPVLNGWLDYRGLDANQLILYWAKGNMMSPEIKNNNGLLIDTTPKDIVDGSIYLIEYLDITMIRRIRLTLDGWILLGNNSDCETITVNREDFKNYHIVGNVVQIIKDLY</sequence>
<proteinExistence type="predicted"/>
<accession>A0A0A7S2Y0</accession>
<dbReference type="InterPro" id="IPR015927">
    <property type="entry name" value="Peptidase_S24_S26A/B/C"/>
</dbReference>
<protein>
    <submittedName>
        <fullName evidence="5">Putative transcriptional regulator</fullName>
    </submittedName>
</protein>
<dbReference type="InterPro" id="IPR010982">
    <property type="entry name" value="Lambda_DNA-bd_dom_sf"/>
</dbReference>
<dbReference type="PROSITE" id="PS50943">
    <property type="entry name" value="HTH_CROC1"/>
    <property type="match status" value="1"/>
</dbReference>
<name>A0A0A7S2Y0_FRIPE</name>
<dbReference type="SUPFAM" id="SSF47413">
    <property type="entry name" value="lambda repressor-like DNA-binding domains"/>
    <property type="match status" value="1"/>
</dbReference>
<keyword evidence="1" id="KW-0805">Transcription regulation</keyword>
<dbReference type="PANTHER" id="PTHR40661">
    <property type="match status" value="1"/>
</dbReference>
<dbReference type="Proteomes" id="UP000030901">
    <property type="component" value="Chromosome"/>
</dbReference>
<dbReference type="GO" id="GO:0003677">
    <property type="term" value="F:DNA binding"/>
    <property type="evidence" value="ECO:0007669"/>
    <property type="project" value="UniProtKB-KW"/>
</dbReference>
<dbReference type="PANTHER" id="PTHR40661:SF3">
    <property type="entry name" value="FELS-1 PROPHAGE TRANSCRIPTIONAL REGULATOR"/>
    <property type="match status" value="1"/>
</dbReference>
<dbReference type="CDD" id="cd00093">
    <property type="entry name" value="HTH_XRE"/>
    <property type="match status" value="1"/>
</dbReference>
<evidence type="ECO:0000259" key="4">
    <source>
        <dbReference type="PROSITE" id="PS50943"/>
    </source>
</evidence>
<dbReference type="Pfam" id="PF00717">
    <property type="entry name" value="Peptidase_S24"/>
    <property type="match status" value="1"/>
</dbReference>
<dbReference type="EMBL" id="CP009056">
    <property type="protein sequence ID" value="AJA45870.1"/>
    <property type="molecule type" value="Genomic_DNA"/>
</dbReference>
<dbReference type="RefSeq" id="WP_039105861.1">
    <property type="nucleotide sequence ID" value="NZ_CALYQC010000066.1"/>
</dbReference>
<reference evidence="5 6" key="1">
    <citation type="journal article" date="2014" name="Appl. Environ. Microbiol.">
        <title>Gut symbionts from distinct hosts exhibit genotoxic activity via divergent colibactin biosynthetic pathways.</title>
        <authorList>
            <person name="Engel P."/>
            <person name="Vizcaino M.I."/>
            <person name="Crawford J.M."/>
        </authorList>
    </citation>
    <scope>NUCLEOTIDE SEQUENCE [LARGE SCALE GENOMIC DNA]</scope>
    <source>
        <strain evidence="5 6">PEB0191</strain>
    </source>
</reference>
<dbReference type="AlphaFoldDB" id="A0A0A7S2Y0"/>
<evidence type="ECO:0000256" key="1">
    <source>
        <dbReference type="ARBA" id="ARBA00023015"/>
    </source>
</evidence>
<dbReference type="CDD" id="cd06529">
    <property type="entry name" value="S24_LexA-like"/>
    <property type="match status" value="1"/>
</dbReference>
<keyword evidence="6" id="KW-1185">Reference proteome</keyword>
<dbReference type="InterPro" id="IPR001387">
    <property type="entry name" value="Cro/C1-type_HTH"/>
</dbReference>
<feature type="domain" description="HTH cro/C1-type" evidence="4">
    <location>
        <begin position="22"/>
        <end position="66"/>
    </location>
</feature>
<dbReference type="InterPro" id="IPR039418">
    <property type="entry name" value="LexA-like"/>
</dbReference>
<dbReference type="Gene3D" id="2.10.109.10">
    <property type="entry name" value="Umud Fragment, subunit A"/>
    <property type="match status" value="1"/>
</dbReference>
<keyword evidence="3" id="KW-0804">Transcription</keyword>
<dbReference type="STRING" id="1267021.FPB0191_02060"/>
<evidence type="ECO:0000256" key="3">
    <source>
        <dbReference type="ARBA" id="ARBA00023163"/>
    </source>
</evidence>
<dbReference type="InterPro" id="IPR036286">
    <property type="entry name" value="LexA/Signal_pep-like_sf"/>
</dbReference>
<dbReference type="SMART" id="SM00530">
    <property type="entry name" value="HTH_XRE"/>
    <property type="match status" value="1"/>
</dbReference>
<dbReference type="SUPFAM" id="SSF51306">
    <property type="entry name" value="LexA/Signal peptidase"/>
    <property type="match status" value="1"/>
</dbReference>
<dbReference type="HOGENOM" id="CLU_066192_1_2_6"/>
<evidence type="ECO:0000256" key="2">
    <source>
        <dbReference type="ARBA" id="ARBA00023125"/>
    </source>
</evidence>
<dbReference type="Gene3D" id="1.10.260.40">
    <property type="entry name" value="lambda repressor-like DNA-binding domains"/>
    <property type="match status" value="1"/>
</dbReference>
<dbReference type="KEGG" id="fpp:FPB0191_02060"/>